<organism evidence="3 4">
    <name type="scientific">Mycena citricolor</name>
    <dbReference type="NCBI Taxonomy" id="2018698"/>
    <lineage>
        <taxon>Eukaryota</taxon>
        <taxon>Fungi</taxon>
        <taxon>Dikarya</taxon>
        <taxon>Basidiomycota</taxon>
        <taxon>Agaricomycotina</taxon>
        <taxon>Agaricomycetes</taxon>
        <taxon>Agaricomycetidae</taxon>
        <taxon>Agaricales</taxon>
        <taxon>Marasmiineae</taxon>
        <taxon>Mycenaceae</taxon>
        <taxon>Mycena</taxon>
    </lineage>
</organism>
<name>A0AAD2GX39_9AGAR</name>
<dbReference type="EMBL" id="CAVNYO010000092">
    <property type="protein sequence ID" value="CAK5265528.1"/>
    <property type="molecule type" value="Genomic_DNA"/>
</dbReference>
<comment type="caution">
    <text evidence="3">The sequence shown here is derived from an EMBL/GenBank/DDBJ whole genome shotgun (WGS) entry which is preliminary data.</text>
</comment>
<keyword evidence="4" id="KW-1185">Reference proteome</keyword>
<evidence type="ECO:0000256" key="1">
    <source>
        <dbReference type="SAM" id="MobiDB-lite"/>
    </source>
</evidence>
<keyword evidence="2" id="KW-0812">Transmembrane</keyword>
<evidence type="ECO:0000256" key="2">
    <source>
        <dbReference type="SAM" id="Phobius"/>
    </source>
</evidence>
<feature type="transmembrane region" description="Helical" evidence="2">
    <location>
        <begin position="215"/>
        <end position="235"/>
    </location>
</feature>
<feature type="transmembrane region" description="Helical" evidence="2">
    <location>
        <begin position="172"/>
        <end position="194"/>
    </location>
</feature>
<accession>A0AAD2GX39</accession>
<evidence type="ECO:0008006" key="5">
    <source>
        <dbReference type="Google" id="ProtNLM"/>
    </source>
</evidence>
<sequence length="290" mass="31580">MCLDSALVPPYHPLPHISLCLRSEPDTAVSSVPLCPSAFDIAAVLKEHSEAEIATEEGEEDVSLGHQAQPLSPLADLSEPSGAKPTSLERKRTRKGGGSEGGKQNSGAAGRDTEASTFQPLLNDYITTLQRTHPTTPFVSISHRHHVIRDPASSRPSQCVPHHHFVVTRIDFHAVALGLVILLAIFELALSAWLTSKFNALHHYRNPSEGDRVRSTLLTPTWTILTSGMLILLFMHSPDGSVLTSVLALCRALSFHQLELRSVCPVDRHRRIARRTFSWTPYGGAGSCAA</sequence>
<evidence type="ECO:0000313" key="4">
    <source>
        <dbReference type="Proteomes" id="UP001295794"/>
    </source>
</evidence>
<evidence type="ECO:0000313" key="3">
    <source>
        <dbReference type="EMBL" id="CAK5265528.1"/>
    </source>
</evidence>
<gene>
    <name evidence="3" type="ORF">MYCIT1_LOCUS6579</name>
</gene>
<protein>
    <recommendedName>
        <fullName evidence="5">Transmembrane protein</fullName>
    </recommendedName>
</protein>
<feature type="region of interest" description="Disordered" evidence="1">
    <location>
        <begin position="71"/>
        <end position="113"/>
    </location>
</feature>
<proteinExistence type="predicted"/>
<keyword evidence="2" id="KW-0472">Membrane</keyword>
<reference evidence="3" key="1">
    <citation type="submission" date="2023-11" db="EMBL/GenBank/DDBJ databases">
        <authorList>
            <person name="De Vega J J."/>
            <person name="De Vega J J."/>
        </authorList>
    </citation>
    <scope>NUCLEOTIDE SEQUENCE</scope>
</reference>
<dbReference type="AlphaFoldDB" id="A0AAD2GX39"/>
<keyword evidence="2" id="KW-1133">Transmembrane helix</keyword>
<dbReference type="Proteomes" id="UP001295794">
    <property type="component" value="Unassembled WGS sequence"/>
</dbReference>